<comment type="caution">
    <text evidence="1">The sequence shown here is derived from an EMBL/GenBank/DDBJ whole genome shotgun (WGS) entry which is preliminary data.</text>
</comment>
<dbReference type="EMBL" id="QUTA01009645">
    <property type="protein sequence ID" value="RHY00715.1"/>
    <property type="molecule type" value="Genomic_DNA"/>
</dbReference>
<dbReference type="EMBL" id="QUTC01005649">
    <property type="protein sequence ID" value="RHY56715.1"/>
    <property type="molecule type" value="Genomic_DNA"/>
</dbReference>
<evidence type="ECO:0000313" key="5">
    <source>
        <dbReference type="Proteomes" id="UP000265716"/>
    </source>
</evidence>
<dbReference type="Proteomes" id="UP000265716">
    <property type="component" value="Unassembled WGS sequence"/>
</dbReference>
<dbReference type="Pfam" id="PF14223">
    <property type="entry name" value="Retrotran_gag_2"/>
    <property type="match status" value="1"/>
</dbReference>
<organism evidence="1 6">
    <name type="scientific">Aphanomyces astaci</name>
    <name type="common">Crayfish plague agent</name>
    <dbReference type="NCBI Taxonomy" id="112090"/>
    <lineage>
        <taxon>Eukaryota</taxon>
        <taxon>Sar</taxon>
        <taxon>Stramenopiles</taxon>
        <taxon>Oomycota</taxon>
        <taxon>Saprolegniomycetes</taxon>
        <taxon>Saprolegniales</taxon>
        <taxon>Verrucalvaceae</taxon>
        <taxon>Aphanomyces</taxon>
    </lineage>
</organism>
<dbReference type="AlphaFoldDB" id="A0A397A2X7"/>
<reference evidence="4 5" key="1">
    <citation type="submission" date="2018-08" db="EMBL/GenBank/DDBJ databases">
        <title>Aphanomyces genome sequencing and annotation.</title>
        <authorList>
            <person name="Minardi D."/>
            <person name="Oidtmann B."/>
            <person name="Van Der Giezen M."/>
            <person name="Studholme D.J."/>
        </authorList>
    </citation>
    <scope>NUCLEOTIDE SEQUENCE [LARGE SCALE GENOMIC DNA]</scope>
    <source>
        <strain evidence="2 4">Kv</strain>
        <strain evidence="3 5">SA</strain>
        <strain evidence="1 6">Yx</strain>
    </source>
</reference>
<evidence type="ECO:0000313" key="6">
    <source>
        <dbReference type="Proteomes" id="UP000266239"/>
    </source>
</evidence>
<evidence type="ECO:0000313" key="4">
    <source>
        <dbReference type="Proteomes" id="UP000265427"/>
    </source>
</evidence>
<dbReference type="Proteomes" id="UP000266239">
    <property type="component" value="Unassembled WGS sequence"/>
</dbReference>
<name>A0A397A2X7_APHAT</name>
<protein>
    <submittedName>
        <fullName evidence="1">Uncharacterized protein</fullName>
    </submittedName>
</protein>
<dbReference type="EMBL" id="QUSZ01006322">
    <property type="protein sequence ID" value="RHY06151.1"/>
    <property type="molecule type" value="Genomic_DNA"/>
</dbReference>
<sequence length="182" mass="20837">MCLSNEVFELDPGEQAPAEIWNTLVVNFETKSNTIYGLRRLGQMRYDPKSDMMKHITQVRSTIRDLNDMGKGISEQETIEWILISLPDVGPNNYNTFMNHLKPTPDHKVTLKALIRALVTCRMLCMQHQLRCKMSNNLYVLRGTREPRAITMDKPLVKAVDIYDITTKTTDAKLVADKAEPL</sequence>
<evidence type="ECO:0000313" key="3">
    <source>
        <dbReference type="EMBL" id="RHY56715.1"/>
    </source>
</evidence>
<gene>
    <name evidence="1" type="ORF">DYB25_011044</name>
    <name evidence="2" type="ORF">DYB36_011125</name>
    <name evidence="3" type="ORF">DYB38_012374</name>
</gene>
<proteinExistence type="predicted"/>
<evidence type="ECO:0000313" key="1">
    <source>
        <dbReference type="EMBL" id="RHY00715.1"/>
    </source>
</evidence>
<accession>A0A397A2X7</accession>
<evidence type="ECO:0000313" key="2">
    <source>
        <dbReference type="EMBL" id="RHY06151.1"/>
    </source>
</evidence>
<dbReference type="Proteomes" id="UP000265427">
    <property type="component" value="Unassembled WGS sequence"/>
</dbReference>